<comment type="caution">
    <text evidence="2">The sequence shown here is derived from an EMBL/GenBank/DDBJ whole genome shotgun (WGS) entry which is preliminary data.</text>
</comment>
<feature type="region of interest" description="Disordered" evidence="1">
    <location>
        <begin position="51"/>
        <end position="74"/>
    </location>
</feature>
<name>A0A0F9PH88_9ZZZZ</name>
<evidence type="ECO:0000313" key="2">
    <source>
        <dbReference type="EMBL" id="KKN31200.1"/>
    </source>
</evidence>
<evidence type="ECO:0000256" key="1">
    <source>
        <dbReference type="SAM" id="MobiDB-lite"/>
    </source>
</evidence>
<feature type="compositionally biased region" description="Low complexity" evidence="1">
    <location>
        <begin position="63"/>
        <end position="74"/>
    </location>
</feature>
<protein>
    <submittedName>
        <fullName evidence="2">Uncharacterized protein</fullName>
    </submittedName>
</protein>
<reference evidence="2" key="1">
    <citation type="journal article" date="2015" name="Nature">
        <title>Complex archaea that bridge the gap between prokaryotes and eukaryotes.</title>
        <authorList>
            <person name="Spang A."/>
            <person name="Saw J.H."/>
            <person name="Jorgensen S.L."/>
            <person name="Zaremba-Niedzwiedzka K."/>
            <person name="Martijn J."/>
            <person name="Lind A.E."/>
            <person name="van Eijk R."/>
            <person name="Schleper C."/>
            <person name="Guy L."/>
            <person name="Ettema T.J."/>
        </authorList>
    </citation>
    <scope>NUCLEOTIDE SEQUENCE</scope>
</reference>
<accession>A0A0F9PH88</accession>
<sequence length="74" mass="7922">MGIGTKAVSSAAYGDAMNAFGNAMQIANSMHNIALVRESIVRKRLDRHATRTDLDLDDDDPANDLFGGDAVDDL</sequence>
<proteinExistence type="predicted"/>
<gene>
    <name evidence="2" type="ORF">LCGC14_0826230</name>
</gene>
<dbReference type="EMBL" id="LAZR01002349">
    <property type="protein sequence ID" value="KKN31200.1"/>
    <property type="molecule type" value="Genomic_DNA"/>
</dbReference>
<dbReference type="AlphaFoldDB" id="A0A0F9PH88"/>
<organism evidence="2">
    <name type="scientific">marine sediment metagenome</name>
    <dbReference type="NCBI Taxonomy" id="412755"/>
    <lineage>
        <taxon>unclassified sequences</taxon>
        <taxon>metagenomes</taxon>
        <taxon>ecological metagenomes</taxon>
    </lineage>
</organism>